<sequence>MTSGSIYMVLLLTLDAGFDSQANKDIIKAHHMKPVIYPNRRNTKTPIVIARMFRWFDRDLYRLRYKVERTFGWQDTYRKLVVSYDRLPEIRKGCRLLAYSMINFRVTFNTS</sequence>
<dbReference type="Proteomes" id="UP000019140">
    <property type="component" value="Unassembled WGS sequence"/>
</dbReference>
<dbReference type="PANTHER" id="PTHR30007:SF1">
    <property type="entry name" value="BLR1914 PROTEIN"/>
    <property type="match status" value="1"/>
</dbReference>
<dbReference type="EMBL" id="AZHX01001223">
    <property type="protein sequence ID" value="ETX04438.1"/>
    <property type="molecule type" value="Genomic_DNA"/>
</dbReference>
<dbReference type="HOGENOM" id="CLU_162690_0_0_7"/>
<reference evidence="2 3" key="1">
    <citation type="journal article" date="2014" name="Nature">
        <title>An environmental bacterial taxon with a large and distinct metabolic repertoire.</title>
        <authorList>
            <person name="Wilson M.C."/>
            <person name="Mori T."/>
            <person name="Ruckert C."/>
            <person name="Uria A.R."/>
            <person name="Helf M.J."/>
            <person name="Takada K."/>
            <person name="Gernert C."/>
            <person name="Steffens U.A."/>
            <person name="Heycke N."/>
            <person name="Schmitt S."/>
            <person name="Rinke C."/>
            <person name="Helfrich E.J."/>
            <person name="Brachmann A.O."/>
            <person name="Gurgui C."/>
            <person name="Wakimoto T."/>
            <person name="Kracht M."/>
            <person name="Crusemann M."/>
            <person name="Hentschel U."/>
            <person name="Abe I."/>
            <person name="Matsunaga S."/>
            <person name="Kalinowski J."/>
            <person name="Takeyama H."/>
            <person name="Piel J."/>
        </authorList>
    </citation>
    <scope>NUCLEOTIDE SEQUENCE [LARGE SCALE GENOMIC DNA]</scope>
    <source>
        <strain evidence="3">TSY2</strain>
    </source>
</reference>
<feature type="domain" description="Transposase DDE" evidence="1">
    <location>
        <begin position="14"/>
        <end position="105"/>
    </location>
</feature>
<dbReference type="PANTHER" id="PTHR30007">
    <property type="entry name" value="PHP DOMAIN PROTEIN"/>
    <property type="match status" value="1"/>
</dbReference>
<name>W4M2P9_9BACT</name>
<protein>
    <recommendedName>
        <fullName evidence="1">Transposase DDE domain-containing protein</fullName>
    </recommendedName>
</protein>
<evidence type="ECO:0000259" key="1">
    <source>
        <dbReference type="Pfam" id="PF13586"/>
    </source>
</evidence>
<gene>
    <name evidence="2" type="ORF">ETSY2_28820</name>
</gene>
<evidence type="ECO:0000313" key="3">
    <source>
        <dbReference type="Proteomes" id="UP000019140"/>
    </source>
</evidence>
<accession>W4M2P9</accession>
<dbReference type="Pfam" id="PF13586">
    <property type="entry name" value="DDE_Tnp_1_2"/>
    <property type="match status" value="1"/>
</dbReference>
<dbReference type="InterPro" id="IPR025668">
    <property type="entry name" value="Tnp_DDE_dom"/>
</dbReference>
<proteinExistence type="predicted"/>
<comment type="caution">
    <text evidence="2">The sequence shown here is derived from an EMBL/GenBank/DDBJ whole genome shotgun (WGS) entry which is preliminary data.</text>
</comment>
<dbReference type="AlphaFoldDB" id="W4M2P9"/>
<organism evidence="2 3">
    <name type="scientific">Candidatus Entotheonella gemina</name>
    <dbReference type="NCBI Taxonomy" id="1429439"/>
    <lineage>
        <taxon>Bacteria</taxon>
        <taxon>Pseudomonadati</taxon>
        <taxon>Nitrospinota/Tectimicrobiota group</taxon>
        <taxon>Candidatus Tectimicrobiota</taxon>
        <taxon>Candidatus Entotheonellia</taxon>
        <taxon>Candidatus Entotheonellales</taxon>
        <taxon>Candidatus Entotheonellaceae</taxon>
        <taxon>Candidatus Entotheonella</taxon>
    </lineage>
</organism>
<evidence type="ECO:0000313" key="2">
    <source>
        <dbReference type="EMBL" id="ETX04438.1"/>
    </source>
</evidence>
<keyword evidence="3" id="KW-1185">Reference proteome</keyword>